<evidence type="ECO:0000313" key="5">
    <source>
        <dbReference type="EMBL" id="SDG82303.1"/>
    </source>
</evidence>
<sequence>MALFEARGVSVRYGAVRAVQNVDIDIEPGIVHGVIGPNGAGKSTLIDALSGRRRLSSGTVTFEGRDISGRNPGWRRRNGIARSFQRTSVFASMTVREQLEMVARKTGEHDLAGIVAAVELEPVLDTVCSEVAYGTQRSIDLALALVGRPKIVLLDEPCAGLVHEESVRLLQHVRTLCNEREVGALLVEHDVDGVFRTCDVVTVINLGELLVSGAPADVRKDDRVIEAYLGTAA</sequence>
<dbReference type="PANTHER" id="PTHR45772:SF7">
    <property type="entry name" value="AMINO ACID ABC TRANSPORTER ATP-BINDING PROTEIN"/>
    <property type="match status" value="1"/>
</dbReference>
<keyword evidence="2" id="KW-0547">Nucleotide-binding</keyword>
<evidence type="ECO:0000313" key="6">
    <source>
        <dbReference type="Proteomes" id="UP000199009"/>
    </source>
</evidence>
<dbReference type="GO" id="GO:0015808">
    <property type="term" value="P:L-alanine transport"/>
    <property type="evidence" value="ECO:0007669"/>
    <property type="project" value="TreeGrafter"/>
</dbReference>
<proteinExistence type="predicted"/>
<protein>
    <submittedName>
        <fullName evidence="5">Amino acid/amide ABC transporter ATP-binding protein 1, HAAT family</fullName>
    </submittedName>
</protein>
<accession>A0A1G7XDW2</accession>
<evidence type="ECO:0000256" key="3">
    <source>
        <dbReference type="ARBA" id="ARBA00022840"/>
    </source>
</evidence>
<keyword evidence="3 5" id="KW-0067">ATP-binding</keyword>
<dbReference type="Pfam" id="PF00005">
    <property type="entry name" value="ABC_tran"/>
    <property type="match status" value="1"/>
</dbReference>
<dbReference type="Gene3D" id="3.40.50.300">
    <property type="entry name" value="P-loop containing nucleotide triphosphate hydrolases"/>
    <property type="match status" value="1"/>
</dbReference>
<dbReference type="Pfam" id="PF12399">
    <property type="entry name" value="BCA_ABC_TP_C"/>
    <property type="match status" value="1"/>
</dbReference>
<feature type="domain" description="ABC transporter" evidence="4">
    <location>
        <begin position="4"/>
        <end position="231"/>
    </location>
</feature>
<dbReference type="GO" id="GO:1903806">
    <property type="term" value="P:L-isoleucine import across plasma membrane"/>
    <property type="evidence" value="ECO:0007669"/>
    <property type="project" value="TreeGrafter"/>
</dbReference>
<dbReference type="InterPro" id="IPR003439">
    <property type="entry name" value="ABC_transporter-like_ATP-bd"/>
</dbReference>
<dbReference type="GO" id="GO:0015192">
    <property type="term" value="F:L-phenylalanine transmembrane transporter activity"/>
    <property type="evidence" value="ECO:0007669"/>
    <property type="project" value="TreeGrafter"/>
</dbReference>
<gene>
    <name evidence="5" type="ORF">SAMN04489810_1389</name>
</gene>
<dbReference type="SUPFAM" id="SSF52540">
    <property type="entry name" value="P-loop containing nucleoside triphosphate hydrolases"/>
    <property type="match status" value="1"/>
</dbReference>
<dbReference type="PANTHER" id="PTHR45772">
    <property type="entry name" value="CONSERVED COMPONENT OF ABC TRANSPORTER FOR NATURAL AMINO ACIDS-RELATED"/>
    <property type="match status" value="1"/>
</dbReference>
<dbReference type="InterPro" id="IPR032823">
    <property type="entry name" value="BCA_ABC_TP_C"/>
</dbReference>
<dbReference type="AlphaFoldDB" id="A0A1G7XDW2"/>
<name>A0A1G7XDW2_9MICO</name>
<keyword evidence="6" id="KW-1185">Reference proteome</keyword>
<dbReference type="InterPro" id="IPR051120">
    <property type="entry name" value="ABC_AA/LPS_Transport"/>
</dbReference>
<dbReference type="PROSITE" id="PS50893">
    <property type="entry name" value="ABC_TRANSPORTER_2"/>
    <property type="match status" value="1"/>
</dbReference>
<dbReference type="GO" id="GO:0015188">
    <property type="term" value="F:L-isoleucine transmembrane transporter activity"/>
    <property type="evidence" value="ECO:0007669"/>
    <property type="project" value="TreeGrafter"/>
</dbReference>
<evidence type="ECO:0000256" key="2">
    <source>
        <dbReference type="ARBA" id="ARBA00022741"/>
    </source>
</evidence>
<dbReference type="STRING" id="370764.SAMN04489810_1389"/>
<reference evidence="5 6" key="1">
    <citation type="submission" date="2016-10" db="EMBL/GenBank/DDBJ databases">
        <authorList>
            <person name="de Groot N.N."/>
        </authorList>
    </citation>
    <scope>NUCLEOTIDE SEQUENCE [LARGE SCALE GENOMIC DNA]</scope>
    <source>
        <strain evidence="5 6">DSM 23142</strain>
    </source>
</reference>
<dbReference type="GO" id="GO:0005524">
    <property type="term" value="F:ATP binding"/>
    <property type="evidence" value="ECO:0007669"/>
    <property type="project" value="UniProtKB-KW"/>
</dbReference>
<evidence type="ECO:0000256" key="1">
    <source>
        <dbReference type="ARBA" id="ARBA00022448"/>
    </source>
</evidence>
<dbReference type="GO" id="GO:0005886">
    <property type="term" value="C:plasma membrane"/>
    <property type="evidence" value="ECO:0007669"/>
    <property type="project" value="TreeGrafter"/>
</dbReference>
<dbReference type="InterPro" id="IPR027417">
    <property type="entry name" value="P-loop_NTPase"/>
</dbReference>
<dbReference type="GO" id="GO:1903805">
    <property type="term" value="P:L-valine import across plasma membrane"/>
    <property type="evidence" value="ECO:0007669"/>
    <property type="project" value="TreeGrafter"/>
</dbReference>
<dbReference type="GO" id="GO:0042941">
    <property type="term" value="P:D-alanine transmembrane transport"/>
    <property type="evidence" value="ECO:0007669"/>
    <property type="project" value="TreeGrafter"/>
</dbReference>
<dbReference type="Proteomes" id="UP000199009">
    <property type="component" value="Chromosome I"/>
</dbReference>
<keyword evidence="1" id="KW-0813">Transport</keyword>
<dbReference type="OrthoDB" id="9805514at2"/>
<organism evidence="5 6">
    <name type="scientific">Microbacterium pygmaeum</name>
    <dbReference type="NCBI Taxonomy" id="370764"/>
    <lineage>
        <taxon>Bacteria</taxon>
        <taxon>Bacillati</taxon>
        <taxon>Actinomycetota</taxon>
        <taxon>Actinomycetes</taxon>
        <taxon>Micrococcales</taxon>
        <taxon>Microbacteriaceae</taxon>
        <taxon>Microbacterium</taxon>
    </lineage>
</organism>
<dbReference type="GO" id="GO:0005304">
    <property type="term" value="F:L-valine transmembrane transporter activity"/>
    <property type="evidence" value="ECO:0007669"/>
    <property type="project" value="TreeGrafter"/>
</dbReference>
<evidence type="ECO:0000259" key="4">
    <source>
        <dbReference type="PROSITE" id="PS50893"/>
    </source>
</evidence>
<dbReference type="GO" id="GO:0016887">
    <property type="term" value="F:ATP hydrolysis activity"/>
    <property type="evidence" value="ECO:0007669"/>
    <property type="project" value="InterPro"/>
</dbReference>
<dbReference type="EMBL" id="LT629692">
    <property type="protein sequence ID" value="SDG82303.1"/>
    <property type="molecule type" value="Genomic_DNA"/>
</dbReference>